<reference evidence="2 3" key="1">
    <citation type="submission" date="2016-10" db="EMBL/GenBank/DDBJ databases">
        <authorList>
            <person name="de Groot N.N."/>
        </authorList>
    </citation>
    <scope>NUCLEOTIDE SEQUENCE [LARGE SCALE GENOMIC DNA]</scope>
    <source>
        <strain evidence="2 3">DSM 378</strain>
    </source>
</reference>
<dbReference type="Proteomes" id="UP000199267">
    <property type="component" value="Unassembled WGS sequence"/>
</dbReference>
<proteinExistence type="predicted"/>
<protein>
    <submittedName>
        <fullName evidence="2">Uncharacterized protein</fullName>
    </submittedName>
</protein>
<organism evidence="2 3">
    <name type="scientific">Azotobacter beijerinckii</name>
    <dbReference type="NCBI Taxonomy" id="170623"/>
    <lineage>
        <taxon>Bacteria</taxon>
        <taxon>Pseudomonadati</taxon>
        <taxon>Pseudomonadota</taxon>
        <taxon>Gammaproteobacteria</taxon>
        <taxon>Pseudomonadales</taxon>
        <taxon>Pseudomonadaceae</taxon>
        <taxon>Azotobacter</taxon>
    </lineage>
</organism>
<evidence type="ECO:0000313" key="2">
    <source>
        <dbReference type="EMBL" id="SER53433.1"/>
    </source>
</evidence>
<keyword evidence="1" id="KW-0175">Coiled coil</keyword>
<name>A0A1H9Q0M9_9GAMM</name>
<evidence type="ECO:0000313" key="3">
    <source>
        <dbReference type="Proteomes" id="UP000199267"/>
    </source>
</evidence>
<feature type="coiled-coil region" evidence="1">
    <location>
        <begin position="51"/>
        <end position="92"/>
    </location>
</feature>
<dbReference type="RefSeq" id="WP_090624682.1">
    <property type="nucleotide sequence ID" value="NZ_FOFJ01000059.1"/>
</dbReference>
<sequence>MTVQPEITYVRIATSLRRPDIDLGLAKVVCLDLARHVDDLLDILTATNFLVEEQAARLNRQRAENERLREQLDELQRLAKQRGNAVAELIEQQSACGTARGAGHD</sequence>
<gene>
    <name evidence="2" type="ORF">SAMN04244573_03809</name>
</gene>
<dbReference type="AlphaFoldDB" id="A0A1H9Q0M9"/>
<evidence type="ECO:0000256" key="1">
    <source>
        <dbReference type="SAM" id="Coils"/>
    </source>
</evidence>
<accession>A0A1H9Q0M9</accession>
<dbReference type="EMBL" id="FOFJ01000059">
    <property type="protein sequence ID" value="SER53433.1"/>
    <property type="molecule type" value="Genomic_DNA"/>
</dbReference>